<dbReference type="RefSeq" id="WP_200394508.1">
    <property type="nucleotide sequence ID" value="NZ_CP066831.1"/>
</dbReference>
<dbReference type="GO" id="GO:0016491">
    <property type="term" value="F:oxidoreductase activity"/>
    <property type="evidence" value="ECO:0007669"/>
    <property type="project" value="UniProtKB-KW"/>
</dbReference>
<dbReference type="PANTHER" id="PTHR43943:SF2">
    <property type="entry name" value="DEHYDROGENASE_REDUCTASE 4"/>
    <property type="match status" value="1"/>
</dbReference>
<proteinExistence type="inferred from homology"/>
<accession>A0A7T7I1L8</accession>
<keyword evidence="4" id="KW-1185">Reference proteome</keyword>
<evidence type="ECO:0000313" key="4">
    <source>
        <dbReference type="Proteomes" id="UP000595636"/>
    </source>
</evidence>
<dbReference type="PANTHER" id="PTHR43943">
    <property type="entry name" value="DEHYDROGENASE/REDUCTASE (SDR FAMILY) MEMBER 4"/>
    <property type="match status" value="1"/>
</dbReference>
<dbReference type="PRINTS" id="PR00080">
    <property type="entry name" value="SDRFAMILY"/>
</dbReference>
<keyword evidence="2" id="KW-0560">Oxidoreductase</keyword>
<reference evidence="3 4" key="1">
    <citation type="submission" date="2020-12" db="EMBL/GenBank/DDBJ databases">
        <title>A novel species.</title>
        <authorList>
            <person name="Li K."/>
        </authorList>
    </citation>
    <scope>NUCLEOTIDE SEQUENCE [LARGE SCALE GENOMIC DNA]</scope>
    <source>
        <strain evidence="3 4">ZYC-3</strain>
    </source>
</reference>
<dbReference type="SUPFAM" id="SSF51735">
    <property type="entry name" value="NAD(P)-binding Rossmann-fold domains"/>
    <property type="match status" value="1"/>
</dbReference>
<dbReference type="InterPro" id="IPR002347">
    <property type="entry name" value="SDR_fam"/>
</dbReference>
<gene>
    <name evidence="3" type="ORF">JEQ17_07700</name>
</gene>
<dbReference type="Proteomes" id="UP000595636">
    <property type="component" value="Chromosome"/>
</dbReference>
<protein>
    <submittedName>
        <fullName evidence="3">SDR family oxidoreductase</fullName>
    </submittedName>
</protein>
<sequence length="270" mass="28392">MTSSYGLQGRVAVVTGASRGIGLAVAEGLVAAGARVCVTGRGAEDVRRAAAGLGAVGIAGTVADPAHLRELAELAMDEFGRIDIVVNNAATNQPYGPLMDADPELWREAFTVNVEAPLRLVQYAWRAWMADHGGSVINICTEGATHVGPNVGAYSTTKAALLHMTRQLAGELAPRVRVNSVSPGLVRTEMARFVWEQAENDLAAGLPLGRIGEPEDIARAVLWLASDAAEWITGTDLLVDGGTRVRAAHTATPYAVHERLRSQAPGRDAS</sequence>
<dbReference type="CDD" id="cd05233">
    <property type="entry name" value="SDR_c"/>
    <property type="match status" value="1"/>
</dbReference>
<dbReference type="FunFam" id="3.40.50.720:FF:000084">
    <property type="entry name" value="Short-chain dehydrogenase reductase"/>
    <property type="match status" value="1"/>
</dbReference>
<dbReference type="InterPro" id="IPR036291">
    <property type="entry name" value="NAD(P)-bd_dom_sf"/>
</dbReference>
<dbReference type="Gene3D" id="3.40.50.720">
    <property type="entry name" value="NAD(P)-binding Rossmann-like Domain"/>
    <property type="match status" value="1"/>
</dbReference>
<dbReference type="EMBL" id="CP066831">
    <property type="protein sequence ID" value="QQM39360.1"/>
    <property type="molecule type" value="Genomic_DNA"/>
</dbReference>
<organism evidence="3 4">
    <name type="scientific">Streptomyces liliifuscus</name>
    <dbReference type="NCBI Taxonomy" id="2797636"/>
    <lineage>
        <taxon>Bacteria</taxon>
        <taxon>Bacillati</taxon>
        <taxon>Actinomycetota</taxon>
        <taxon>Actinomycetes</taxon>
        <taxon>Kitasatosporales</taxon>
        <taxon>Streptomycetaceae</taxon>
        <taxon>Streptomyces</taxon>
    </lineage>
</organism>
<evidence type="ECO:0000256" key="2">
    <source>
        <dbReference type="ARBA" id="ARBA00023002"/>
    </source>
</evidence>
<dbReference type="Pfam" id="PF13561">
    <property type="entry name" value="adh_short_C2"/>
    <property type="match status" value="1"/>
</dbReference>
<comment type="similarity">
    <text evidence="1">Belongs to the short-chain dehydrogenases/reductases (SDR) family.</text>
</comment>
<name>A0A7T7I1L8_9ACTN</name>
<dbReference type="KEGG" id="slf:JEQ17_07700"/>
<dbReference type="PRINTS" id="PR00081">
    <property type="entry name" value="GDHRDH"/>
</dbReference>
<evidence type="ECO:0000256" key="1">
    <source>
        <dbReference type="ARBA" id="ARBA00006484"/>
    </source>
</evidence>
<dbReference type="AlphaFoldDB" id="A0A7T7I1L8"/>
<dbReference type="NCBIfam" id="NF005559">
    <property type="entry name" value="PRK07231.1"/>
    <property type="match status" value="1"/>
</dbReference>
<evidence type="ECO:0000313" key="3">
    <source>
        <dbReference type="EMBL" id="QQM39360.1"/>
    </source>
</evidence>